<evidence type="ECO:0000259" key="4">
    <source>
        <dbReference type="PROSITE" id="PS50043"/>
    </source>
</evidence>
<dbReference type="InterPro" id="IPR036388">
    <property type="entry name" value="WH-like_DNA-bd_sf"/>
</dbReference>
<dbReference type="InterPro" id="IPR016032">
    <property type="entry name" value="Sig_transdc_resp-reg_C-effctor"/>
</dbReference>
<evidence type="ECO:0000313" key="5">
    <source>
        <dbReference type="EMBL" id="MDV7267993.1"/>
    </source>
</evidence>
<dbReference type="InterPro" id="IPR029016">
    <property type="entry name" value="GAF-like_dom_sf"/>
</dbReference>
<evidence type="ECO:0000256" key="1">
    <source>
        <dbReference type="ARBA" id="ARBA00023015"/>
    </source>
</evidence>
<dbReference type="EMBL" id="JAWLUP010000120">
    <property type="protein sequence ID" value="MDV7267993.1"/>
    <property type="molecule type" value="Genomic_DNA"/>
</dbReference>
<evidence type="ECO:0000313" key="6">
    <source>
        <dbReference type="Proteomes" id="UP001185863"/>
    </source>
</evidence>
<dbReference type="Pfam" id="PF13185">
    <property type="entry name" value="GAF_2"/>
    <property type="match status" value="1"/>
</dbReference>
<reference evidence="5" key="1">
    <citation type="submission" date="2023-10" db="EMBL/GenBank/DDBJ databases">
        <title>Development of a sustainable strategy for remediation of hydrocarbon-contaminated territories based on the waste exchange concept.</title>
        <authorList>
            <person name="Krivoruchko A."/>
        </authorList>
    </citation>
    <scope>NUCLEOTIDE SEQUENCE</scope>
    <source>
        <strain evidence="5">IEGM 68</strain>
    </source>
</reference>
<dbReference type="PRINTS" id="PR00038">
    <property type="entry name" value="HTHLUXR"/>
</dbReference>
<dbReference type="AlphaFoldDB" id="A0AAE4V512"/>
<dbReference type="SUPFAM" id="SSF55781">
    <property type="entry name" value="GAF domain-like"/>
    <property type="match status" value="1"/>
</dbReference>
<dbReference type="PANTHER" id="PTHR44688">
    <property type="entry name" value="DNA-BINDING TRANSCRIPTIONAL ACTIVATOR DEVR_DOSR"/>
    <property type="match status" value="1"/>
</dbReference>
<proteinExistence type="predicted"/>
<dbReference type="CDD" id="cd06170">
    <property type="entry name" value="LuxR_C_like"/>
    <property type="match status" value="1"/>
</dbReference>
<dbReference type="Gene3D" id="1.10.10.10">
    <property type="entry name" value="Winged helix-like DNA-binding domain superfamily/Winged helix DNA-binding domain"/>
    <property type="match status" value="1"/>
</dbReference>
<dbReference type="InterPro" id="IPR003018">
    <property type="entry name" value="GAF"/>
</dbReference>
<keyword evidence="1" id="KW-0805">Transcription regulation</keyword>
<dbReference type="InterPro" id="IPR000792">
    <property type="entry name" value="Tscrpt_reg_LuxR_C"/>
</dbReference>
<dbReference type="PROSITE" id="PS00622">
    <property type="entry name" value="HTH_LUXR_1"/>
    <property type="match status" value="1"/>
</dbReference>
<dbReference type="SMART" id="SM00421">
    <property type="entry name" value="HTH_LUXR"/>
    <property type="match status" value="1"/>
</dbReference>
<protein>
    <submittedName>
        <fullName evidence="5">LuxR C-terminal-related transcriptional regulator</fullName>
    </submittedName>
</protein>
<dbReference type="GO" id="GO:0006355">
    <property type="term" value="P:regulation of DNA-templated transcription"/>
    <property type="evidence" value="ECO:0007669"/>
    <property type="project" value="InterPro"/>
</dbReference>
<name>A0AAE4V512_9NOCA</name>
<dbReference type="GO" id="GO:0003677">
    <property type="term" value="F:DNA binding"/>
    <property type="evidence" value="ECO:0007669"/>
    <property type="project" value="UniProtKB-KW"/>
</dbReference>
<feature type="domain" description="HTH luxR-type" evidence="4">
    <location>
        <begin position="295"/>
        <end position="360"/>
    </location>
</feature>
<dbReference type="PANTHER" id="PTHR44688:SF16">
    <property type="entry name" value="DNA-BINDING TRANSCRIPTIONAL ACTIVATOR DEVR_DOSR"/>
    <property type="match status" value="1"/>
</dbReference>
<dbReference type="Pfam" id="PF00196">
    <property type="entry name" value="GerE"/>
    <property type="match status" value="1"/>
</dbReference>
<evidence type="ECO:0000256" key="3">
    <source>
        <dbReference type="ARBA" id="ARBA00023163"/>
    </source>
</evidence>
<organism evidence="5 6">
    <name type="scientific">Rhodococcus oxybenzonivorans</name>
    <dbReference type="NCBI Taxonomy" id="1990687"/>
    <lineage>
        <taxon>Bacteria</taxon>
        <taxon>Bacillati</taxon>
        <taxon>Actinomycetota</taxon>
        <taxon>Actinomycetes</taxon>
        <taxon>Mycobacteriales</taxon>
        <taxon>Nocardiaceae</taxon>
        <taxon>Rhodococcus</taxon>
    </lineage>
</organism>
<keyword evidence="2" id="KW-0238">DNA-binding</keyword>
<dbReference type="Gene3D" id="3.30.450.40">
    <property type="match status" value="1"/>
</dbReference>
<sequence length="369" mass="39878">MRNTSIRQDAVALHDAIADITHDVSVLLDRDLSGPQPVGAQSHSQALGWLWDLVTAQMTRAIGQHDPSSDVLTSLMAILGRIREAEAAVARLGLADHAEILAKVQSALARVGDAQTVDALLARAPEAVCSLGFDRALLSTVDGSWRLHSMHVVRDPRWAEEIVAVGRENPPVLDRMLVENDTVVGARATLVHEVQDNPRVNRPLAEITRSSSYGIAPLMVDGDVVGLVHGDCYHQQRNLTSVDQALLSTFAEAMSQNLARVSVLEGLSVVRTQLDGLGRWTKAAGPGVAKSVALGRDDDSVLTRREVQIVRLMADGDSNGKIARRLVISEGTVKTHITRILRKLGAVNRAEAVSIWLRNSDDTRTTTQG</sequence>
<evidence type="ECO:0000256" key="2">
    <source>
        <dbReference type="ARBA" id="ARBA00023125"/>
    </source>
</evidence>
<dbReference type="PROSITE" id="PS50043">
    <property type="entry name" value="HTH_LUXR_2"/>
    <property type="match status" value="1"/>
</dbReference>
<dbReference type="SUPFAM" id="SSF46894">
    <property type="entry name" value="C-terminal effector domain of the bipartite response regulators"/>
    <property type="match status" value="1"/>
</dbReference>
<keyword evidence="3" id="KW-0804">Transcription</keyword>
<comment type="caution">
    <text evidence="5">The sequence shown here is derived from an EMBL/GenBank/DDBJ whole genome shotgun (WGS) entry which is preliminary data.</text>
</comment>
<gene>
    <name evidence="5" type="ORF">R4315_26090</name>
</gene>
<dbReference type="RefSeq" id="WP_317745051.1">
    <property type="nucleotide sequence ID" value="NZ_JAWLUP010000120.1"/>
</dbReference>
<accession>A0AAE4V512</accession>
<dbReference type="Proteomes" id="UP001185863">
    <property type="component" value="Unassembled WGS sequence"/>
</dbReference>